<accession>A0A165JEH3</accession>
<feature type="region of interest" description="Disordered" evidence="1">
    <location>
        <begin position="40"/>
        <end position="204"/>
    </location>
</feature>
<feature type="compositionally biased region" description="Gly residues" evidence="1">
    <location>
        <begin position="128"/>
        <end position="174"/>
    </location>
</feature>
<feature type="compositionally biased region" description="Polar residues" evidence="1">
    <location>
        <begin position="51"/>
        <end position="76"/>
    </location>
</feature>
<dbReference type="STRING" id="1328760.A0A165JEH3"/>
<evidence type="ECO:0000313" key="2">
    <source>
        <dbReference type="EMBL" id="KZF26133.1"/>
    </source>
</evidence>
<name>A0A165JEH3_XYLHT</name>
<dbReference type="EMBL" id="KV407454">
    <property type="protein sequence ID" value="KZF26133.1"/>
    <property type="molecule type" value="Genomic_DNA"/>
</dbReference>
<proteinExistence type="predicted"/>
<dbReference type="OMA" id="CDEERHR"/>
<dbReference type="RefSeq" id="XP_018191688.1">
    <property type="nucleotide sequence ID" value="XM_018331462.1"/>
</dbReference>
<gene>
    <name evidence="2" type="ORF">L228DRAFT_242550</name>
</gene>
<sequence>MLKWCANPALLRGRPVSADIARVTDGIAASLREFHVSALRADEESGRNRPRPSSTRGQRSAAANNEIQSFGRSNQGVRREGETSAPRGPTRPRGIDLRALGATPNPKTNADGSNRDGSRSPNFKFAKRGGGGGAGAGGANTRGGVRGGRGAAGKPGGGRGGQRGSAPRRGGGNKKPGQNRRRDTDQEFRKTKEEDEPISERQRLYYAEKKAAEWRDRLPKPAKLRHNTPDALRESLGNHALPLITRSGFGAAGAVEQKLRLLAARRPDEVIIPEELARRQVKGSYVFFESDAEKNAAAAEAERLSERHATKKTEEKGELVKKEDVSLATRNAESRKEIVDSLVRGVYPPVKKGDVLKETAFERVSRLTWKNGTCSPQQGADILAKVKRIVPAQQSKPGKPGKQHARA</sequence>
<dbReference type="Proteomes" id="UP000076632">
    <property type="component" value="Unassembled WGS sequence"/>
</dbReference>
<keyword evidence="3" id="KW-1185">Reference proteome</keyword>
<dbReference type="InParanoid" id="A0A165JEH3"/>
<dbReference type="AlphaFoldDB" id="A0A165JEH3"/>
<dbReference type="GeneID" id="28896599"/>
<evidence type="ECO:0000313" key="3">
    <source>
        <dbReference type="Proteomes" id="UP000076632"/>
    </source>
</evidence>
<reference evidence="2 3" key="1">
    <citation type="journal article" date="2016" name="Fungal Biol.">
        <title>The genome of Xylona heveae provides a window into fungal endophytism.</title>
        <authorList>
            <person name="Gazis R."/>
            <person name="Kuo A."/>
            <person name="Riley R."/>
            <person name="LaButti K."/>
            <person name="Lipzen A."/>
            <person name="Lin J."/>
            <person name="Amirebrahimi M."/>
            <person name="Hesse C.N."/>
            <person name="Spatafora J.W."/>
            <person name="Henrissat B."/>
            <person name="Hainaut M."/>
            <person name="Grigoriev I.V."/>
            <person name="Hibbett D.S."/>
        </authorList>
    </citation>
    <scope>NUCLEOTIDE SEQUENCE [LARGE SCALE GENOMIC DNA]</scope>
    <source>
        <strain evidence="2 3">TC161</strain>
    </source>
</reference>
<evidence type="ECO:0000256" key="1">
    <source>
        <dbReference type="SAM" id="MobiDB-lite"/>
    </source>
</evidence>
<organism evidence="2 3">
    <name type="scientific">Xylona heveae (strain CBS 132557 / TC161)</name>
    <dbReference type="NCBI Taxonomy" id="1328760"/>
    <lineage>
        <taxon>Eukaryota</taxon>
        <taxon>Fungi</taxon>
        <taxon>Dikarya</taxon>
        <taxon>Ascomycota</taxon>
        <taxon>Pezizomycotina</taxon>
        <taxon>Xylonomycetes</taxon>
        <taxon>Xylonales</taxon>
        <taxon>Xylonaceae</taxon>
        <taxon>Xylona</taxon>
    </lineage>
</organism>
<dbReference type="OrthoDB" id="5365739at2759"/>
<protein>
    <submittedName>
        <fullName evidence="2">Uncharacterized protein</fullName>
    </submittedName>
</protein>
<feature type="compositionally biased region" description="Basic and acidic residues" evidence="1">
    <location>
        <begin position="180"/>
        <end position="204"/>
    </location>
</feature>